<evidence type="ECO:0000259" key="3">
    <source>
        <dbReference type="Pfam" id="PF14612"/>
    </source>
</evidence>
<feature type="coiled-coil region" evidence="1">
    <location>
        <begin position="58"/>
        <end position="85"/>
    </location>
</feature>
<keyword evidence="1" id="KW-0175">Coiled coil</keyword>
<comment type="caution">
    <text evidence="5">The sequence shown here is derived from an EMBL/GenBank/DDBJ whole genome shotgun (WGS) entry which is preliminary data.</text>
</comment>
<dbReference type="Pfam" id="PF24244">
    <property type="entry name" value="Iec3-like_M"/>
    <property type="match status" value="1"/>
</dbReference>
<dbReference type="InterPro" id="IPR055449">
    <property type="entry name" value="Iec3-like_M"/>
</dbReference>
<feature type="region of interest" description="Disordered" evidence="2">
    <location>
        <begin position="1"/>
        <end position="26"/>
    </location>
</feature>
<protein>
    <submittedName>
        <fullName evidence="5">Uncharacterized protein</fullName>
    </submittedName>
</protein>
<reference evidence="5 6" key="1">
    <citation type="submission" date="2023-08" db="EMBL/GenBank/DDBJ databases">
        <title>Black Yeasts Isolated from many extreme environments.</title>
        <authorList>
            <person name="Coleine C."/>
            <person name="Stajich J.E."/>
            <person name="Selbmann L."/>
        </authorList>
    </citation>
    <scope>NUCLEOTIDE SEQUENCE [LARGE SCALE GENOMIC DNA]</scope>
    <source>
        <strain evidence="5 6">CCFEE 5935</strain>
    </source>
</reference>
<evidence type="ECO:0000256" key="1">
    <source>
        <dbReference type="SAM" id="Coils"/>
    </source>
</evidence>
<evidence type="ECO:0000313" key="5">
    <source>
        <dbReference type="EMBL" id="KAK5164758.1"/>
    </source>
</evidence>
<dbReference type="RefSeq" id="XP_064654954.1">
    <property type="nucleotide sequence ID" value="XM_064806649.1"/>
</dbReference>
<feature type="domain" description="INO80 complex subunit 3-like middle region" evidence="4">
    <location>
        <begin position="157"/>
        <end position="261"/>
    </location>
</feature>
<evidence type="ECO:0000256" key="2">
    <source>
        <dbReference type="SAM" id="MobiDB-lite"/>
    </source>
</evidence>
<dbReference type="GO" id="GO:0006338">
    <property type="term" value="P:chromatin remodeling"/>
    <property type="evidence" value="ECO:0007669"/>
    <property type="project" value="InterPro"/>
</dbReference>
<name>A0AAV9NXL8_9PEZI</name>
<proteinExistence type="predicted"/>
<dbReference type="EMBL" id="JAVRRT010000018">
    <property type="protein sequence ID" value="KAK5164758.1"/>
    <property type="molecule type" value="Genomic_DNA"/>
</dbReference>
<feature type="domain" description="INO80 complex subunit 3 N-terminal" evidence="3">
    <location>
        <begin position="31"/>
        <end position="99"/>
    </location>
</feature>
<organism evidence="5 6">
    <name type="scientific">Saxophila tyrrhenica</name>
    <dbReference type="NCBI Taxonomy" id="1690608"/>
    <lineage>
        <taxon>Eukaryota</taxon>
        <taxon>Fungi</taxon>
        <taxon>Dikarya</taxon>
        <taxon>Ascomycota</taxon>
        <taxon>Pezizomycotina</taxon>
        <taxon>Dothideomycetes</taxon>
        <taxon>Dothideomycetidae</taxon>
        <taxon>Mycosphaerellales</taxon>
        <taxon>Extremaceae</taxon>
        <taxon>Saxophila</taxon>
    </lineage>
</organism>
<evidence type="ECO:0000313" key="6">
    <source>
        <dbReference type="Proteomes" id="UP001337655"/>
    </source>
</evidence>
<accession>A0AAV9NXL8</accession>
<dbReference type="Proteomes" id="UP001337655">
    <property type="component" value="Unassembled WGS sequence"/>
</dbReference>
<dbReference type="InterPro" id="IPR032742">
    <property type="entry name" value="Iec3_N"/>
</dbReference>
<keyword evidence="6" id="KW-1185">Reference proteome</keyword>
<dbReference type="GO" id="GO:0031011">
    <property type="term" value="C:Ino80 complex"/>
    <property type="evidence" value="ECO:0007669"/>
    <property type="project" value="InterPro"/>
</dbReference>
<dbReference type="GeneID" id="89930753"/>
<feature type="compositionally biased region" description="Polar residues" evidence="2">
    <location>
        <begin position="246"/>
        <end position="255"/>
    </location>
</feature>
<feature type="compositionally biased region" description="Basic and acidic residues" evidence="2">
    <location>
        <begin position="290"/>
        <end position="308"/>
    </location>
</feature>
<dbReference type="Pfam" id="PF14612">
    <property type="entry name" value="Ino80_Iec3"/>
    <property type="match status" value="1"/>
</dbReference>
<evidence type="ECO:0000259" key="4">
    <source>
        <dbReference type="Pfam" id="PF24244"/>
    </source>
</evidence>
<feature type="region of interest" description="Disordered" evidence="2">
    <location>
        <begin position="161"/>
        <end position="183"/>
    </location>
</feature>
<gene>
    <name evidence="5" type="ORF">LTR77_009421</name>
</gene>
<feature type="region of interest" description="Disordered" evidence="2">
    <location>
        <begin position="246"/>
        <end position="380"/>
    </location>
</feature>
<sequence>MSDSESTMAAGPPHPHLGGKSLQSLERPRYKSWRKKYRKMRHHFDGVLEENKRVFKDEQKLDAIAKRLREELDGLLELCLDLNQNPAIPPELRFDITYPGDRTAALNEIEPDISPDKADGLFVHYNAQVRTANFGNANLHRLREQIDARLAAQDVESLEALEKSVPQPVPSPDDSAGGVTADDTELGSWLGAEQEDQHLARMDAKFGPDHYTLASAADKSREQDVLAKEGKHWAELTPRELERQVELQNPQSQHNWLKIHHKNTNPGDDDAESVASHDTTAKAPKKRPGKDKNLAKQVGDRAVVRAREGWSPSAGSAAMEEDELVLDEGAAGGKKRSRDPDGTYRLKGGKGGSSAVKTKRKRSGEDLGGAGLKKARVEGD</sequence>
<dbReference type="AlphaFoldDB" id="A0AAV9NXL8"/>